<evidence type="ECO:0000256" key="5">
    <source>
        <dbReference type="SAM" id="Phobius"/>
    </source>
</evidence>
<accession>A0A524RN46</accession>
<feature type="domain" description="Peptidase S54 rhomboid" evidence="6">
    <location>
        <begin position="41"/>
        <end position="180"/>
    </location>
</feature>
<dbReference type="GO" id="GO:0004252">
    <property type="term" value="F:serine-type endopeptidase activity"/>
    <property type="evidence" value="ECO:0007669"/>
    <property type="project" value="InterPro"/>
</dbReference>
<dbReference type="InterPro" id="IPR022764">
    <property type="entry name" value="Peptidase_S54_rhomboid_dom"/>
</dbReference>
<dbReference type="AlphaFoldDB" id="A0A524RN46"/>
<comment type="subcellular location">
    <subcellularLocation>
        <location evidence="1">Membrane</location>
        <topology evidence="1">Multi-pass membrane protein</topology>
    </subcellularLocation>
</comment>
<sequence length="187" mass="20419">MRPFLLPLQLLAVLWAVHLLNGMLLDGRLLQLGVQPSRSPFWHVFSAPLIHGSTDHLLANSLPFVLLGSLVLTRGRQHFWRVTLVGAICSGLGIWFFAPAFSQGYLSRHVGASGVIFGYLGDLLLLGWFERRAASVLLSLITAIAFGNMVFGVLPAEPDVSWQGHLFGFLGGVLAAWISTRSLPPDH</sequence>
<dbReference type="InterPro" id="IPR050925">
    <property type="entry name" value="Rhomboid_protease_S54"/>
</dbReference>
<name>A0A524RN46_9CHRO</name>
<feature type="transmembrane region" description="Helical" evidence="5">
    <location>
        <begin position="79"/>
        <end position="98"/>
    </location>
</feature>
<evidence type="ECO:0000256" key="4">
    <source>
        <dbReference type="ARBA" id="ARBA00023136"/>
    </source>
</evidence>
<feature type="transmembrane region" description="Helical" evidence="5">
    <location>
        <begin position="160"/>
        <end position="178"/>
    </location>
</feature>
<dbReference type="InterPro" id="IPR035952">
    <property type="entry name" value="Rhomboid-like_sf"/>
</dbReference>
<reference evidence="7 8" key="1">
    <citation type="journal article" date="2019" name="mSystems">
        <title>Life at home and on the roam: Genomic adaptions reflect the dual lifestyle of an intracellular, facultative symbiont.</title>
        <authorList>
            <person name="Burgsdorf I."/>
        </authorList>
    </citation>
    <scope>NUCLEOTIDE SEQUENCE [LARGE SCALE GENOMIC DNA]</scope>
    <source>
        <strain evidence="7">277cV</strain>
    </source>
</reference>
<evidence type="ECO:0000259" key="6">
    <source>
        <dbReference type="Pfam" id="PF01694"/>
    </source>
</evidence>
<proteinExistence type="predicted"/>
<feature type="transmembrane region" description="Helical" evidence="5">
    <location>
        <begin position="110"/>
        <end position="129"/>
    </location>
</feature>
<dbReference type="Gene3D" id="1.20.1540.10">
    <property type="entry name" value="Rhomboid-like"/>
    <property type="match status" value="1"/>
</dbReference>
<protein>
    <submittedName>
        <fullName evidence="7">Rhomboid family intramembrane serine protease</fullName>
    </submittedName>
</protein>
<gene>
    <name evidence="7" type="ORF">ERJ67_05945</name>
</gene>
<evidence type="ECO:0000313" key="8">
    <source>
        <dbReference type="Proteomes" id="UP000317990"/>
    </source>
</evidence>
<evidence type="ECO:0000256" key="1">
    <source>
        <dbReference type="ARBA" id="ARBA00004141"/>
    </source>
</evidence>
<keyword evidence="3 5" id="KW-1133">Transmembrane helix</keyword>
<dbReference type="GO" id="GO:0016020">
    <property type="term" value="C:membrane"/>
    <property type="evidence" value="ECO:0007669"/>
    <property type="project" value="UniProtKB-SubCell"/>
</dbReference>
<keyword evidence="2 5" id="KW-0812">Transmembrane</keyword>
<feature type="transmembrane region" description="Helical" evidence="5">
    <location>
        <begin position="56"/>
        <end position="72"/>
    </location>
</feature>
<dbReference type="Proteomes" id="UP000317990">
    <property type="component" value="Unassembled WGS sequence"/>
</dbReference>
<dbReference type="SUPFAM" id="SSF144091">
    <property type="entry name" value="Rhomboid-like"/>
    <property type="match status" value="1"/>
</dbReference>
<comment type="caution">
    <text evidence="7">The sequence shown here is derived from an EMBL/GenBank/DDBJ whole genome shotgun (WGS) entry which is preliminary data.</text>
</comment>
<evidence type="ECO:0000313" key="7">
    <source>
        <dbReference type="EMBL" id="TGG92207.1"/>
    </source>
</evidence>
<dbReference type="GO" id="GO:0006508">
    <property type="term" value="P:proteolysis"/>
    <property type="evidence" value="ECO:0007669"/>
    <property type="project" value="UniProtKB-KW"/>
</dbReference>
<evidence type="ECO:0000256" key="2">
    <source>
        <dbReference type="ARBA" id="ARBA00022692"/>
    </source>
</evidence>
<dbReference type="Pfam" id="PF01694">
    <property type="entry name" value="Rhomboid"/>
    <property type="match status" value="1"/>
</dbReference>
<keyword evidence="7" id="KW-0378">Hydrolase</keyword>
<dbReference type="EMBL" id="SRMO01000065">
    <property type="protein sequence ID" value="TGG92207.1"/>
    <property type="molecule type" value="Genomic_DNA"/>
</dbReference>
<dbReference type="PANTHER" id="PTHR43731">
    <property type="entry name" value="RHOMBOID PROTEASE"/>
    <property type="match status" value="1"/>
</dbReference>
<dbReference type="PANTHER" id="PTHR43731:SF9">
    <property type="entry name" value="SLR1461 PROTEIN"/>
    <property type="match status" value="1"/>
</dbReference>
<evidence type="ECO:0000256" key="3">
    <source>
        <dbReference type="ARBA" id="ARBA00022989"/>
    </source>
</evidence>
<keyword evidence="4 5" id="KW-0472">Membrane</keyword>
<organism evidence="7 8">
    <name type="scientific">Aphanocapsa feldmannii 277cV</name>
    <dbReference type="NCBI Taxonomy" id="2507553"/>
    <lineage>
        <taxon>Bacteria</taxon>
        <taxon>Bacillati</taxon>
        <taxon>Cyanobacteriota</taxon>
        <taxon>Cyanophyceae</taxon>
        <taxon>Oscillatoriophycideae</taxon>
        <taxon>Chroococcales</taxon>
        <taxon>Microcystaceae</taxon>
        <taxon>Aphanocapsa</taxon>
    </lineage>
</organism>
<feature type="transmembrane region" description="Helical" evidence="5">
    <location>
        <begin position="136"/>
        <end position="154"/>
    </location>
</feature>
<keyword evidence="7" id="KW-0645">Protease</keyword>